<protein>
    <submittedName>
        <fullName evidence="1">Uncharacterized protein</fullName>
    </submittedName>
</protein>
<dbReference type="EMBL" id="RWIT01000022">
    <property type="protein sequence ID" value="RSK43808.1"/>
    <property type="molecule type" value="Genomic_DNA"/>
</dbReference>
<dbReference type="OrthoDB" id="884738at2"/>
<dbReference type="RefSeq" id="WP_125424346.1">
    <property type="nucleotide sequence ID" value="NZ_RWIT01000022.1"/>
</dbReference>
<name>A0A3R9NC71_9BACT</name>
<reference evidence="1 2" key="1">
    <citation type="submission" date="2018-12" db="EMBL/GenBank/DDBJ databases">
        <authorList>
            <person name="Feng G."/>
            <person name="Zhu H."/>
        </authorList>
    </citation>
    <scope>NUCLEOTIDE SEQUENCE [LARGE SCALE GENOMIC DNA]</scope>
    <source>
        <strain evidence="1 2">KCTC 12533</strain>
    </source>
</reference>
<evidence type="ECO:0000313" key="1">
    <source>
        <dbReference type="EMBL" id="RSK43808.1"/>
    </source>
</evidence>
<sequence>MDIAFDLNLDHAYAETFRQQHESREAHELISELEDKIGAAISLIMQRHDVLPGIGDRIEVDSEWMVINARTFGQNGNVWLSVKRFEV</sequence>
<organism evidence="1 2">
    <name type="scientific">Hymenobacter rigui</name>
    <dbReference type="NCBI Taxonomy" id="334424"/>
    <lineage>
        <taxon>Bacteria</taxon>
        <taxon>Pseudomonadati</taxon>
        <taxon>Bacteroidota</taxon>
        <taxon>Cytophagia</taxon>
        <taxon>Cytophagales</taxon>
        <taxon>Hymenobacteraceae</taxon>
        <taxon>Hymenobacter</taxon>
    </lineage>
</organism>
<dbReference type="Proteomes" id="UP000273500">
    <property type="component" value="Unassembled WGS sequence"/>
</dbReference>
<evidence type="ECO:0000313" key="2">
    <source>
        <dbReference type="Proteomes" id="UP000273500"/>
    </source>
</evidence>
<keyword evidence="2" id="KW-1185">Reference proteome</keyword>
<gene>
    <name evidence="1" type="ORF">EI291_21510</name>
</gene>
<comment type="caution">
    <text evidence="1">The sequence shown here is derived from an EMBL/GenBank/DDBJ whole genome shotgun (WGS) entry which is preliminary data.</text>
</comment>
<accession>A0A3R9NC71</accession>
<dbReference type="AlphaFoldDB" id="A0A3R9NC71"/>
<proteinExistence type="predicted"/>